<dbReference type="Pfam" id="PF01408">
    <property type="entry name" value="GFO_IDH_MocA"/>
    <property type="match status" value="1"/>
</dbReference>
<evidence type="ECO:0000313" key="3">
    <source>
        <dbReference type="EMBL" id="GHO97285.1"/>
    </source>
</evidence>
<dbReference type="RefSeq" id="WP_220207853.1">
    <property type="nucleotide sequence ID" value="NZ_BNJK01000001.1"/>
</dbReference>
<evidence type="ECO:0000256" key="1">
    <source>
        <dbReference type="ARBA" id="ARBA00023002"/>
    </source>
</evidence>
<sequence>MNPIRFGIVGAGWRSFFFLRVAQALPDRFAVAGLVTRDQAKGEEIEKAWGVKTYRTLDELLAINDLHFVVVSVAVSAAPQIIAAIVERGLAVLTETPPAPDLAGLIALNDLGRRGAKIQVAEQYHLQPAHVARLAFAHSGKLGTVTQAQISIAHGYHGVSLIRKFLGITFEPVKITAHRFLSPIMAGPDRSGPAMQERIAQSEQKMAYLDFGDKLGIFDFTTDQYRSWIRTRRLLVRGECGEINDMQASYLRDYRTPITCDFLRQDAGTNGNIEGYYHKGIVADSEWVYRNPFVPARLSDDEIAVASCLVGMDAYVDGGPDMYSLAEASQDHYLNLMIERAITSAEPVSTTLQPWAEERG</sequence>
<evidence type="ECO:0000259" key="2">
    <source>
        <dbReference type="Pfam" id="PF01408"/>
    </source>
</evidence>
<reference evidence="3" key="1">
    <citation type="submission" date="2020-10" db="EMBL/GenBank/DDBJ databases">
        <title>Taxonomic study of unclassified bacteria belonging to the class Ktedonobacteria.</title>
        <authorList>
            <person name="Yabe S."/>
            <person name="Wang C.M."/>
            <person name="Zheng Y."/>
            <person name="Sakai Y."/>
            <person name="Cavaletti L."/>
            <person name="Monciardini P."/>
            <person name="Donadio S."/>
        </authorList>
    </citation>
    <scope>NUCLEOTIDE SEQUENCE</scope>
    <source>
        <strain evidence="3">ID150040</strain>
    </source>
</reference>
<dbReference type="AlphaFoldDB" id="A0A8J3N6C7"/>
<dbReference type="Gene3D" id="3.40.50.720">
    <property type="entry name" value="NAD(P)-binding Rossmann-like Domain"/>
    <property type="match status" value="1"/>
</dbReference>
<dbReference type="Proteomes" id="UP000597444">
    <property type="component" value="Unassembled WGS sequence"/>
</dbReference>
<dbReference type="InterPro" id="IPR050463">
    <property type="entry name" value="Gfo/Idh/MocA_oxidrdct_glycsds"/>
</dbReference>
<dbReference type="GO" id="GO:0000166">
    <property type="term" value="F:nucleotide binding"/>
    <property type="evidence" value="ECO:0007669"/>
    <property type="project" value="InterPro"/>
</dbReference>
<gene>
    <name evidence="3" type="ORF">KSF_073330</name>
</gene>
<feature type="domain" description="Gfo/Idh/MocA-like oxidoreductase N-terminal" evidence="2">
    <location>
        <begin position="4"/>
        <end position="111"/>
    </location>
</feature>
<dbReference type="SUPFAM" id="SSF51735">
    <property type="entry name" value="NAD(P)-binding Rossmann-fold domains"/>
    <property type="match status" value="1"/>
</dbReference>
<evidence type="ECO:0000313" key="4">
    <source>
        <dbReference type="Proteomes" id="UP000597444"/>
    </source>
</evidence>
<dbReference type="PANTHER" id="PTHR43818">
    <property type="entry name" value="BCDNA.GH03377"/>
    <property type="match status" value="1"/>
</dbReference>
<protein>
    <recommendedName>
        <fullName evidence="2">Gfo/Idh/MocA-like oxidoreductase N-terminal domain-containing protein</fullName>
    </recommendedName>
</protein>
<keyword evidence="4" id="KW-1185">Reference proteome</keyword>
<keyword evidence="1" id="KW-0560">Oxidoreductase</keyword>
<dbReference type="EMBL" id="BNJK01000001">
    <property type="protein sequence ID" value="GHO97285.1"/>
    <property type="molecule type" value="Genomic_DNA"/>
</dbReference>
<name>A0A8J3N6C7_9CHLR</name>
<organism evidence="3 4">
    <name type="scientific">Reticulibacter mediterranei</name>
    <dbReference type="NCBI Taxonomy" id="2778369"/>
    <lineage>
        <taxon>Bacteria</taxon>
        <taxon>Bacillati</taxon>
        <taxon>Chloroflexota</taxon>
        <taxon>Ktedonobacteria</taxon>
        <taxon>Ktedonobacterales</taxon>
        <taxon>Reticulibacteraceae</taxon>
        <taxon>Reticulibacter</taxon>
    </lineage>
</organism>
<proteinExistence type="predicted"/>
<dbReference type="GO" id="GO:0016491">
    <property type="term" value="F:oxidoreductase activity"/>
    <property type="evidence" value="ECO:0007669"/>
    <property type="project" value="UniProtKB-KW"/>
</dbReference>
<comment type="caution">
    <text evidence="3">The sequence shown here is derived from an EMBL/GenBank/DDBJ whole genome shotgun (WGS) entry which is preliminary data.</text>
</comment>
<accession>A0A8J3N6C7</accession>
<dbReference type="InterPro" id="IPR000683">
    <property type="entry name" value="Gfo/Idh/MocA-like_OxRdtase_N"/>
</dbReference>
<dbReference type="InterPro" id="IPR036291">
    <property type="entry name" value="NAD(P)-bd_dom_sf"/>
</dbReference>
<dbReference type="PANTHER" id="PTHR43818:SF11">
    <property type="entry name" value="BCDNA.GH03377"/>
    <property type="match status" value="1"/>
</dbReference>